<proteinExistence type="predicted"/>
<dbReference type="OrthoDB" id="5874523at2759"/>
<gene>
    <name evidence="2" type="ORF">NAV_LOCUS7628</name>
</gene>
<sequence length="588" mass="66545">MEIGRRPELVPMVVIQDDREIPLALIANHELVALPRQVFPIEEVEWPEFATIGRSIEGRILSAPPWIREFTNPAVKKIALSMQRFGRDREGFAVIKEYIKRGVILTPIDEEDKKICGDLFFPYEMRIDVSRAVTKYEDVYRLGSKWYFRACPELPNRKYKYRVYSLNSLDDVLSGNLITQERSYEQTVITKQDSVTVDVSTSVMHAVASTNCELDDSHQLIEFDSEPLQIVSPNSSLPKAATVSPVTSNSFSNVNFDTSPAATARHINETMVLQSSNSSDMAGCNLLVDLNVVDEVQQVATQVRHFHVLDEDFSLSSLNFDFDEAKKCNYKAEMFSHNNHENNEDMCMASQIKDSGSADLNRIINGFNKPKELMKVEDDCAIEFAACKPKKCVENCSTLCNGNSEVEQLIDMNNDSPITDQKVDTSDDDSENEVFHAVPVERQNDDGWWFTRRDSNKTDSMEDKKINDEFMRLPCCIAENSETAELNSVPDDDKPLLILTGDQAKNCETTSLTTTSQISLSNTLQNDGYVNNYQFMEYLPQFALIFLTVSFILHIVGSASVHIGVFFVEKLTWSSKVYAKFFAGLLRK</sequence>
<evidence type="ECO:0000313" key="3">
    <source>
        <dbReference type="Proteomes" id="UP000276991"/>
    </source>
</evidence>
<dbReference type="Proteomes" id="UP000276991">
    <property type="component" value="Unassembled WGS sequence"/>
</dbReference>
<dbReference type="EMBL" id="UPTC01001964">
    <property type="protein sequence ID" value="VBB32837.1"/>
    <property type="molecule type" value="Genomic_DNA"/>
</dbReference>
<keyword evidence="3" id="KW-1185">Reference proteome</keyword>
<keyword evidence="1" id="KW-1133">Transmembrane helix</keyword>
<organism evidence="2 3">
    <name type="scientific">Acanthocheilonema viteae</name>
    <name type="common">Filarial nematode worm</name>
    <name type="synonym">Dipetalonema viteae</name>
    <dbReference type="NCBI Taxonomy" id="6277"/>
    <lineage>
        <taxon>Eukaryota</taxon>
        <taxon>Metazoa</taxon>
        <taxon>Ecdysozoa</taxon>
        <taxon>Nematoda</taxon>
        <taxon>Chromadorea</taxon>
        <taxon>Rhabditida</taxon>
        <taxon>Spirurina</taxon>
        <taxon>Spiruromorpha</taxon>
        <taxon>Filarioidea</taxon>
        <taxon>Onchocercidae</taxon>
        <taxon>Acanthocheilonema</taxon>
    </lineage>
</organism>
<protein>
    <submittedName>
        <fullName evidence="2">Uncharacterized protein</fullName>
    </submittedName>
</protein>
<reference evidence="2 3" key="1">
    <citation type="submission" date="2018-08" db="EMBL/GenBank/DDBJ databases">
        <authorList>
            <person name="Laetsch R D."/>
            <person name="Stevens L."/>
            <person name="Kumar S."/>
            <person name="Blaxter L. M."/>
        </authorList>
    </citation>
    <scope>NUCLEOTIDE SEQUENCE [LARGE SCALE GENOMIC DNA]</scope>
</reference>
<keyword evidence="1" id="KW-0472">Membrane</keyword>
<name>A0A498SRZ5_ACAVI</name>
<evidence type="ECO:0000313" key="2">
    <source>
        <dbReference type="EMBL" id="VBB32837.1"/>
    </source>
</evidence>
<evidence type="ECO:0000256" key="1">
    <source>
        <dbReference type="SAM" id="Phobius"/>
    </source>
</evidence>
<feature type="transmembrane region" description="Helical" evidence="1">
    <location>
        <begin position="542"/>
        <end position="568"/>
    </location>
</feature>
<keyword evidence="1" id="KW-0812">Transmembrane</keyword>
<dbReference type="AlphaFoldDB" id="A0A498SRZ5"/>
<accession>A0A498SRZ5</accession>